<protein>
    <submittedName>
        <fullName evidence="9">Binding--dependent transport system inner membrane component family protein</fullName>
    </submittedName>
</protein>
<dbReference type="GO" id="GO:0055085">
    <property type="term" value="P:transmembrane transport"/>
    <property type="evidence" value="ECO:0007669"/>
    <property type="project" value="InterPro"/>
</dbReference>
<feature type="transmembrane region" description="Helical" evidence="7">
    <location>
        <begin position="219"/>
        <end position="237"/>
    </location>
</feature>
<dbReference type="RefSeq" id="WP_038740761.1">
    <property type="nucleotide sequence ID" value="NZ_KN323090.1"/>
</dbReference>
<feature type="transmembrane region" description="Helical" evidence="7">
    <location>
        <begin position="25"/>
        <end position="42"/>
    </location>
</feature>
<feature type="transmembrane region" description="Helical" evidence="7">
    <location>
        <begin position="180"/>
        <end position="198"/>
    </location>
</feature>
<dbReference type="CDD" id="cd06261">
    <property type="entry name" value="TM_PBP2"/>
    <property type="match status" value="1"/>
</dbReference>
<gene>
    <name evidence="9" type="ORF">Y036_6131</name>
</gene>
<dbReference type="PANTHER" id="PTHR43227">
    <property type="entry name" value="BLL4140 PROTEIN"/>
    <property type="match status" value="1"/>
</dbReference>
<comment type="caution">
    <text evidence="9">The sequence shown here is derived from an EMBL/GenBank/DDBJ whole genome shotgun (WGS) entry which is preliminary data.</text>
</comment>
<dbReference type="EMBL" id="JQIM01000007">
    <property type="protein sequence ID" value="KGX17142.1"/>
    <property type="molecule type" value="Genomic_DNA"/>
</dbReference>
<evidence type="ECO:0000256" key="1">
    <source>
        <dbReference type="ARBA" id="ARBA00004651"/>
    </source>
</evidence>
<sequence>MSTNESTWVSRSGRLAREFRRNGQVWLMLLPVLLYFAVFQYGPMYGAIIAFKDYNPAQGIDGSAWVGWQWFSEFFNGLYFKRIVTNTLAINLYDLAFGFPAPIILALLLNELTSIRFRRFVQTITYLPHFISVVVVAGMMLDFLARDGVVNDLVAMLGGTRLDFMGDPTWFRGIYVGSEIWQSVGWGSIIYLASMAVIDPSLYEAARIDGANRWQRVRYITLPGILPVVMTMLVLRLGQMMTVGFEKIILLYNPGTYETADVISTFVYRRGILEANYSFGAAVGLFNAAVALVLLVVANRLSKRITGNSVW</sequence>
<feature type="transmembrane region" description="Helical" evidence="7">
    <location>
        <begin position="277"/>
        <end position="298"/>
    </location>
</feature>
<evidence type="ECO:0000256" key="6">
    <source>
        <dbReference type="ARBA" id="ARBA00023136"/>
    </source>
</evidence>
<keyword evidence="3" id="KW-1003">Cell membrane</keyword>
<keyword evidence="6 7" id="KW-0472">Membrane</keyword>
<accession>A0AA40MHB3</accession>
<dbReference type="PANTHER" id="PTHR43227:SF11">
    <property type="entry name" value="BLL4140 PROTEIN"/>
    <property type="match status" value="1"/>
</dbReference>
<evidence type="ECO:0000256" key="2">
    <source>
        <dbReference type="ARBA" id="ARBA00022448"/>
    </source>
</evidence>
<evidence type="ECO:0000313" key="10">
    <source>
        <dbReference type="Proteomes" id="UP000030475"/>
    </source>
</evidence>
<evidence type="ECO:0000256" key="4">
    <source>
        <dbReference type="ARBA" id="ARBA00022692"/>
    </source>
</evidence>
<dbReference type="InterPro" id="IPR000515">
    <property type="entry name" value="MetI-like"/>
</dbReference>
<name>A0AA40MHB3_BURPE</name>
<evidence type="ECO:0000256" key="7">
    <source>
        <dbReference type="RuleBase" id="RU363032"/>
    </source>
</evidence>
<dbReference type="InterPro" id="IPR035906">
    <property type="entry name" value="MetI-like_sf"/>
</dbReference>
<dbReference type="InterPro" id="IPR050809">
    <property type="entry name" value="UgpAE/MalFG_permease"/>
</dbReference>
<evidence type="ECO:0000313" key="9">
    <source>
        <dbReference type="EMBL" id="KGX17142.1"/>
    </source>
</evidence>
<feature type="transmembrane region" description="Helical" evidence="7">
    <location>
        <begin position="88"/>
        <end position="108"/>
    </location>
</feature>
<keyword evidence="4 7" id="KW-0812">Transmembrane</keyword>
<keyword evidence="5 7" id="KW-1133">Transmembrane helix</keyword>
<dbReference type="Proteomes" id="UP000030475">
    <property type="component" value="Unassembled WGS sequence"/>
</dbReference>
<evidence type="ECO:0000256" key="3">
    <source>
        <dbReference type="ARBA" id="ARBA00022475"/>
    </source>
</evidence>
<evidence type="ECO:0000256" key="5">
    <source>
        <dbReference type="ARBA" id="ARBA00022989"/>
    </source>
</evidence>
<dbReference type="PROSITE" id="PS50928">
    <property type="entry name" value="ABC_TM1"/>
    <property type="match status" value="1"/>
</dbReference>
<dbReference type="Gene3D" id="1.10.3720.10">
    <property type="entry name" value="MetI-like"/>
    <property type="match status" value="1"/>
</dbReference>
<comment type="subcellular location">
    <subcellularLocation>
        <location evidence="1 7">Cell membrane</location>
        <topology evidence="1 7">Multi-pass membrane protein</topology>
    </subcellularLocation>
</comment>
<dbReference type="Pfam" id="PF00528">
    <property type="entry name" value="BPD_transp_1"/>
    <property type="match status" value="1"/>
</dbReference>
<organism evidence="9 10">
    <name type="scientific">Burkholderia pseudomallei</name>
    <name type="common">Pseudomonas pseudomallei</name>
    <dbReference type="NCBI Taxonomy" id="28450"/>
    <lineage>
        <taxon>Bacteria</taxon>
        <taxon>Pseudomonadati</taxon>
        <taxon>Pseudomonadota</taxon>
        <taxon>Betaproteobacteria</taxon>
        <taxon>Burkholderiales</taxon>
        <taxon>Burkholderiaceae</taxon>
        <taxon>Burkholderia</taxon>
        <taxon>pseudomallei group</taxon>
    </lineage>
</organism>
<dbReference type="GO" id="GO:0005886">
    <property type="term" value="C:plasma membrane"/>
    <property type="evidence" value="ECO:0007669"/>
    <property type="project" value="UniProtKB-SubCell"/>
</dbReference>
<proteinExistence type="inferred from homology"/>
<reference evidence="9 10" key="1">
    <citation type="submission" date="2014-08" db="EMBL/GenBank/DDBJ databases">
        <authorList>
            <person name="Bunnell A."/>
            <person name="Chain P.S."/>
            <person name="Chertkov O."/>
            <person name="Currie B.J."/>
            <person name="Daligault H.E."/>
            <person name="Davenport K.W."/>
            <person name="Davis C."/>
            <person name="Gleasner C.D."/>
            <person name="Johnson S.L."/>
            <person name="Kaestli M."/>
            <person name="Koren S."/>
            <person name="Kunde Y.A."/>
            <person name="Mayo M."/>
            <person name="McMurry K.K."/>
            <person name="Price E.P."/>
            <person name="Reitenga K.G."/>
            <person name="Robison R."/>
            <person name="Rosovitz M.J."/>
            <person name="Sarovich D.S."/>
            <person name="Teshima H."/>
        </authorList>
    </citation>
    <scope>NUCLEOTIDE SEQUENCE [LARGE SCALE GENOMIC DNA]</scope>
    <source>
        <strain evidence="9 10">MSHR44</strain>
    </source>
</reference>
<comment type="similarity">
    <text evidence="7">Belongs to the binding-protein-dependent transport system permease family.</text>
</comment>
<feature type="transmembrane region" description="Helical" evidence="7">
    <location>
        <begin position="120"/>
        <end position="141"/>
    </location>
</feature>
<dbReference type="SUPFAM" id="SSF161098">
    <property type="entry name" value="MetI-like"/>
    <property type="match status" value="1"/>
</dbReference>
<evidence type="ECO:0000259" key="8">
    <source>
        <dbReference type="PROSITE" id="PS50928"/>
    </source>
</evidence>
<keyword evidence="2 7" id="KW-0813">Transport</keyword>
<dbReference type="AlphaFoldDB" id="A0AA40MHB3"/>
<feature type="domain" description="ABC transmembrane type-1" evidence="8">
    <location>
        <begin position="84"/>
        <end position="298"/>
    </location>
</feature>